<organism evidence="4 5">
    <name type="scientific">Oharaeibacter diazotrophicus</name>
    <dbReference type="NCBI Taxonomy" id="1920512"/>
    <lineage>
        <taxon>Bacteria</taxon>
        <taxon>Pseudomonadati</taxon>
        <taxon>Pseudomonadota</taxon>
        <taxon>Alphaproteobacteria</taxon>
        <taxon>Hyphomicrobiales</taxon>
        <taxon>Pleomorphomonadaceae</taxon>
        <taxon>Oharaeibacter</taxon>
    </lineage>
</organism>
<keyword evidence="2 4" id="KW-0808">Transferase</keyword>
<dbReference type="SUPFAM" id="SSF52540">
    <property type="entry name" value="P-loop containing nucleoside triphosphate hydrolases"/>
    <property type="match status" value="1"/>
</dbReference>
<reference evidence="4 5" key="1">
    <citation type="submission" date="2019-03" db="EMBL/GenBank/DDBJ databases">
        <title>Genomic Encyclopedia of Type Strains, Phase IV (KMG-IV): sequencing the most valuable type-strain genomes for metagenomic binning, comparative biology and taxonomic classification.</title>
        <authorList>
            <person name="Goeker M."/>
        </authorList>
    </citation>
    <scope>NUCLEOTIDE SEQUENCE [LARGE SCALE GENOMIC DNA]</scope>
    <source>
        <strain evidence="4 5">DSM 102969</strain>
    </source>
</reference>
<comment type="similarity">
    <text evidence="1">Belongs to the sulfotransferase 1 family.</text>
</comment>
<dbReference type="InterPro" id="IPR027417">
    <property type="entry name" value="P-loop_NTPase"/>
</dbReference>
<gene>
    <name evidence="4" type="ORF">EDD54_0918</name>
</gene>
<evidence type="ECO:0000256" key="1">
    <source>
        <dbReference type="ARBA" id="ARBA00005771"/>
    </source>
</evidence>
<feature type="domain" description="Sulfotransferase" evidence="3">
    <location>
        <begin position="116"/>
        <end position="278"/>
    </location>
</feature>
<evidence type="ECO:0000259" key="3">
    <source>
        <dbReference type="Pfam" id="PF00685"/>
    </source>
</evidence>
<dbReference type="InterPro" id="IPR000863">
    <property type="entry name" value="Sulfotransferase_dom"/>
</dbReference>
<sequence length="283" mass="30546">MAGAGGIVWLASYPKSGNTWLRLLLANLLGAGDRPADINRMGLDSRPLAARHEVEDLAPIDTTLLTPDEVDLLRPRVLEAVVAAETGRLFVKCHDAYRCNAAGEPVLGRGTGAAAVYVVRDPRDVAVSLAHHNGRSIDVTIAHMADERCTTSANGSRPTRQVPQLLSTWSGHVESWASQRDVPVHVLRYEDLLADPTGRFGAVAAFLGLAATGEAIARAVRFADFSELQRQERRDGFSERLSWSTAPFFRSGRAGAWADVLTPAQAATIVADHGPVMERFGYV</sequence>
<evidence type="ECO:0000256" key="2">
    <source>
        <dbReference type="ARBA" id="ARBA00022679"/>
    </source>
</evidence>
<dbReference type="Pfam" id="PF00685">
    <property type="entry name" value="Sulfotransfer_1"/>
    <property type="match status" value="1"/>
</dbReference>
<evidence type="ECO:0000313" key="4">
    <source>
        <dbReference type="EMBL" id="TDP87033.1"/>
    </source>
</evidence>
<keyword evidence="5" id="KW-1185">Reference proteome</keyword>
<protein>
    <submittedName>
        <fullName evidence="4">Sulfotransferase domain-containing protein</fullName>
    </submittedName>
</protein>
<dbReference type="RefSeq" id="WP_126536158.1">
    <property type="nucleotide sequence ID" value="NZ_BSPM01000008.1"/>
</dbReference>
<evidence type="ECO:0000313" key="5">
    <source>
        <dbReference type="Proteomes" id="UP000294547"/>
    </source>
</evidence>
<dbReference type="GO" id="GO:0008146">
    <property type="term" value="F:sulfotransferase activity"/>
    <property type="evidence" value="ECO:0007669"/>
    <property type="project" value="InterPro"/>
</dbReference>
<accession>A0A4R6RKE2</accession>
<dbReference type="Proteomes" id="UP000294547">
    <property type="component" value="Unassembled WGS sequence"/>
</dbReference>
<dbReference type="OrthoDB" id="9804504at2"/>
<proteinExistence type="inferred from homology"/>
<dbReference type="PANTHER" id="PTHR11783">
    <property type="entry name" value="SULFOTRANSFERASE SULT"/>
    <property type="match status" value="1"/>
</dbReference>
<dbReference type="AlphaFoldDB" id="A0A4R6RKE2"/>
<name>A0A4R6RKE2_9HYPH</name>
<dbReference type="Gene3D" id="3.40.50.300">
    <property type="entry name" value="P-loop containing nucleotide triphosphate hydrolases"/>
    <property type="match status" value="1"/>
</dbReference>
<dbReference type="EMBL" id="SNXY01000006">
    <property type="protein sequence ID" value="TDP87033.1"/>
    <property type="molecule type" value="Genomic_DNA"/>
</dbReference>
<comment type="caution">
    <text evidence="4">The sequence shown here is derived from an EMBL/GenBank/DDBJ whole genome shotgun (WGS) entry which is preliminary data.</text>
</comment>